<dbReference type="InterPro" id="IPR013783">
    <property type="entry name" value="Ig-like_fold"/>
</dbReference>
<reference evidence="1" key="1">
    <citation type="journal article" date="2015" name="Nature">
        <title>Complex archaea that bridge the gap between prokaryotes and eukaryotes.</title>
        <authorList>
            <person name="Spang A."/>
            <person name="Saw J.H."/>
            <person name="Jorgensen S.L."/>
            <person name="Zaremba-Niedzwiedzka K."/>
            <person name="Martijn J."/>
            <person name="Lind A.E."/>
            <person name="van Eijk R."/>
            <person name="Schleper C."/>
            <person name="Guy L."/>
            <person name="Ettema T.J."/>
        </authorList>
    </citation>
    <scope>NUCLEOTIDE SEQUENCE</scope>
</reference>
<dbReference type="SUPFAM" id="SSF49265">
    <property type="entry name" value="Fibronectin type III"/>
    <property type="match status" value="1"/>
</dbReference>
<protein>
    <recommendedName>
        <fullName evidence="2">Fibronectin type-III domain-containing protein</fullName>
    </recommendedName>
</protein>
<name>A0A0F9C8Y9_9ZZZZ</name>
<dbReference type="CDD" id="cd00063">
    <property type="entry name" value="FN3"/>
    <property type="match status" value="1"/>
</dbReference>
<dbReference type="InterPro" id="IPR036116">
    <property type="entry name" value="FN3_sf"/>
</dbReference>
<proteinExistence type="predicted"/>
<evidence type="ECO:0008006" key="2">
    <source>
        <dbReference type="Google" id="ProtNLM"/>
    </source>
</evidence>
<dbReference type="Gene3D" id="2.60.40.10">
    <property type="entry name" value="Immunoglobulins"/>
    <property type="match status" value="1"/>
</dbReference>
<dbReference type="AlphaFoldDB" id="A0A0F9C8Y9"/>
<comment type="caution">
    <text evidence="1">The sequence shown here is derived from an EMBL/GenBank/DDBJ whole genome shotgun (WGS) entry which is preliminary data.</text>
</comment>
<evidence type="ECO:0000313" key="1">
    <source>
        <dbReference type="EMBL" id="KKL45639.1"/>
    </source>
</evidence>
<accession>A0A0F9C8Y9</accession>
<dbReference type="EMBL" id="LAZR01034316">
    <property type="protein sequence ID" value="KKL45639.1"/>
    <property type="molecule type" value="Genomic_DNA"/>
</dbReference>
<dbReference type="InterPro" id="IPR003961">
    <property type="entry name" value="FN3_dom"/>
</dbReference>
<organism evidence="1">
    <name type="scientific">marine sediment metagenome</name>
    <dbReference type="NCBI Taxonomy" id="412755"/>
    <lineage>
        <taxon>unclassified sequences</taxon>
        <taxon>metagenomes</taxon>
        <taxon>ecological metagenomes</taxon>
    </lineage>
</organism>
<gene>
    <name evidence="1" type="ORF">LCGC14_2353620</name>
</gene>
<sequence>MKFGSSDISKAYIGSDEIQKAYLGSDLIWENADTEAPSIPDGLVATNLCQTTFTLSWDASTDNVGVTGYKIFKNGGLYQDVGDVLTWGITGQTAGASANWTVSAYDAATNESNPSSPLNVTQTTSITLFNVSKIGQSSSGLACGEAATWARYKTGSAVSINNGDVFYIETCAVNLQAGGGLWYSDGTVAFNVSNSGIVSNKENCM</sequence>